<protein>
    <submittedName>
        <fullName evidence="1">Uncharacterized protein</fullName>
    </submittedName>
</protein>
<reference evidence="1 2" key="1">
    <citation type="submission" date="2018-10" db="EMBL/GenBank/DDBJ databases">
        <title>A high-quality apple genome assembly.</title>
        <authorList>
            <person name="Hu J."/>
        </authorList>
    </citation>
    <scope>NUCLEOTIDE SEQUENCE [LARGE SCALE GENOMIC DNA]</scope>
    <source>
        <strain evidence="2">cv. HFTH1</strain>
        <tissue evidence="1">Young leaf</tissue>
    </source>
</reference>
<organism evidence="1 2">
    <name type="scientific">Malus domestica</name>
    <name type="common">Apple</name>
    <name type="synonym">Pyrus malus</name>
    <dbReference type="NCBI Taxonomy" id="3750"/>
    <lineage>
        <taxon>Eukaryota</taxon>
        <taxon>Viridiplantae</taxon>
        <taxon>Streptophyta</taxon>
        <taxon>Embryophyta</taxon>
        <taxon>Tracheophyta</taxon>
        <taxon>Spermatophyta</taxon>
        <taxon>Magnoliopsida</taxon>
        <taxon>eudicotyledons</taxon>
        <taxon>Gunneridae</taxon>
        <taxon>Pentapetalae</taxon>
        <taxon>rosids</taxon>
        <taxon>fabids</taxon>
        <taxon>Rosales</taxon>
        <taxon>Rosaceae</taxon>
        <taxon>Amygdaloideae</taxon>
        <taxon>Maleae</taxon>
        <taxon>Malus</taxon>
    </lineage>
</organism>
<evidence type="ECO:0000313" key="1">
    <source>
        <dbReference type="EMBL" id="RXI00456.1"/>
    </source>
</evidence>
<proteinExistence type="predicted"/>
<accession>A0A498JYY5</accession>
<comment type="caution">
    <text evidence="1">The sequence shown here is derived from an EMBL/GenBank/DDBJ whole genome shotgun (WGS) entry which is preliminary data.</text>
</comment>
<evidence type="ECO:0000313" key="2">
    <source>
        <dbReference type="Proteomes" id="UP000290289"/>
    </source>
</evidence>
<dbReference type="Proteomes" id="UP000290289">
    <property type="component" value="Chromosome 4"/>
</dbReference>
<dbReference type="AlphaFoldDB" id="A0A498JYY5"/>
<keyword evidence="2" id="KW-1185">Reference proteome</keyword>
<dbReference type="EMBL" id="RDQH01000330">
    <property type="protein sequence ID" value="RXI00456.1"/>
    <property type="molecule type" value="Genomic_DNA"/>
</dbReference>
<name>A0A498JYY5_MALDO</name>
<gene>
    <name evidence="1" type="ORF">DVH24_000690</name>
</gene>
<sequence length="130" mass="15152">MWNRKLILLKYLTSIVSLIKEEFKYSNLTSINTEIFCDKTLHLTDCVCEIVFPTQPPSQLSKLWKGVFVVAGIMTTLITYDVFQEKIMRVSYGDNKAFFKYSLFLVFYNRITTSVVWNGVRDGQIPIGYR</sequence>